<reference evidence="3" key="1">
    <citation type="journal article" date="2019" name="Nat. Commun.">
        <title>The genome of broomcorn millet.</title>
        <authorList>
            <person name="Zou C."/>
            <person name="Miki D."/>
            <person name="Li D."/>
            <person name="Tang Q."/>
            <person name="Xiao L."/>
            <person name="Rajput S."/>
            <person name="Deng P."/>
            <person name="Jia W."/>
            <person name="Huang R."/>
            <person name="Zhang M."/>
            <person name="Sun Y."/>
            <person name="Hu J."/>
            <person name="Fu X."/>
            <person name="Schnable P.S."/>
            <person name="Li F."/>
            <person name="Zhang H."/>
            <person name="Feng B."/>
            <person name="Zhu X."/>
            <person name="Liu R."/>
            <person name="Schnable J.C."/>
            <person name="Zhu J.-K."/>
            <person name="Zhang H."/>
        </authorList>
    </citation>
    <scope>NUCLEOTIDE SEQUENCE [LARGE SCALE GENOMIC DNA]</scope>
</reference>
<sequence length="390" mass="44741">MGRERHHSGGGESSKRTKATHDPNPQPNYYESDEEEEIGKIPEPQPRGRSGGRRPRKESAQTQLAPHPQPAPREAPYMMRSMSVPRATARPNPRARVILKTNEPPIVPMKYIDWDYFERMNDLAVNSVIAKFEEFNLKDLMDFKYTTFHSTTEGEHYCLDYMTFCRILGLGSEHEKYDPIHVERRIKPHDAIFMFFNPILAREGKSVHLKPFYNYANFMMRCTIDHKKGDYTALNFYAVPTGASRHYGSSSSAPRVDDPPLRAPSYGHSSSRHHGSGSMVKRVLRSIFCMCKTMVKEVNENRRDIIEIKGSLGLPIDPYHELPEFDDPFAEWDTQDAQAAQGEEEENVAPAPAARTSTRRSRRTRCRLNLKLSRTSASVMKLMFDDLLFL</sequence>
<feature type="compositionally biased region" description="Basic and acidic residues" evidence="1">
    <location>
        <begin position="1"/>
        <end position="21"/>
    </location>
</feature>
<name>A0A3L6QS73_PANMI</name>
<comment type="caution">
    <text evidence="2">The sequence shown here is derived from an EMBL/GenBank/DDBJ whole genome shotgun (WGS) entry which is preliminary data.</text>
</comment>
<evidence type="ECO:0000313" key="3">
    <source>
        <dbReference type="Proteomes" id="UP000275267"/>
    </source>
</evidence>
<dbReference type="AlphaFoldDB" id="A0A3L6QS73"/>
<protein>
    <submittedName>
        <fullName evidence="2">Actin-like protein ARP8</fullName>
    </submittedName>
</protein>
<evidence type="ECO:0000313" key="2">
    <source>
        <dbReference type="EMBL" id="RLM86226.1"/>
    </source>
</evidence>
<dbReference type="Proteomes" id="UP000275267">
    <property type="component" value="Unassembled WGS sequence"/>
</dbReference>
<feature type="region of interest" description="Disordered" evidence="1">
    <location>
        <begin position="339"/>
        <end position="362"/>
    </location>
</feature>
<feature type="region of interest" description="Disordered" evidence="1">
    <location>
        <begin position="248"/>
        <end position="277"/>
    </location>
</feature>
<accession>A0A3L6QS73</accession>
<evidence type="ECO:0000256" key="1">
    <source>
        <dbReference type="SAM" id="MobiDB-lite"/>
    </source>
</evidence>
<proteinExistence type="predicted"/>
<organism evidence="2 3">
    <name type="scientific">Panicum miliaceum</name>
    <name type="common">Proso millet</name>
    <name type="synonym">Broomcorn millet</name>
    <dbReference type="NCBI Taxonomy" id="4540"/>
    <lineage>
        <taxon>Eukaryota</taxon>
        <taxon>Viridiplantae</taxon>
        <taxon>Streptophyta</taxon>
        <taxon>Embryophyta</taxon>
        <taxon>Tracheophyta</taxon>
        <taxon>Spermatophyta</taxon>
        <taxon>Magnoliopsida</taxon>
        <taxon>Liliopsida</taxon>
        <taxon>Poales</taxon>
        <taxon>Poaceae</taxon>
        <taxon>PACMAD clade</taxon>
        <taxon>Panicoideae</taxon>
        <taxon>Panicodae</taxon>
        <taxon>Paniceae</taxon>
        <taxon>Panicinae</taxon>
        <taxon>Panicum</taxon>
        <taxon>Panicum sect. Panicum</taxon>
    </lineage>
</organism>
<dbReference type="EMBL" id="PQIB02000011">
    <property type="protein sequence ID" value="RLM86226.1"/>
    <property type="molecule type" value="Genomic_DNA"/>
</dbReference>
<feature type="region of interest" description="Disordered" evidence="1">
    <location>
        <begin position="1"/>
        <end position="76"/>
    </location>
</feature>
<keyword evidence="3" id="KW-1185">Reference proteome</keyword>
<gene>
    <name evidence="2" type="ORF">C2845_PM04G10940</name>
</gene>